<comment type="caution">
    <text evidence="1">The sequence shown here is derived from an EMBL/GenBank/DDBJ whole genome shotgun (WGS) entry which is preliminary data.</text>
</comment>
<sequence>MSEDKTNATWPLPKFYFEVKLESGIEAKFQEVAGLDLASEGGLQSVNVSLKKGIFTKTDNYFKWYDSIKMNAMNKCTVLIRLLDESGKPAMSWKLHNAWPTRILSPDFKEEGDEVAIELLEMAYEGMETDGSGAN</sequence>
<dbReference type="AlphaFoldDB" id="A0A419X3X0"/>
<evidence type="ECO:0000313" key="1">
    <source>
        <dbReference type="EMBL" id="RKE02444.1"/>
    </source>
</evidence>
<dbReference type="EMBL" id="RAPQ01000009">
    <property type="protein sequence ID" value="RKE02444.1"/>
    <property type="molecule type" value="Genomic_DNA"/>
</dbReference>
<proteinExistence type="predicted"/>
<evidence type="ECO:0000313" key="2">
    <source>
        <dbReference type="Proteomes" id="UP000284531"/>
    </source>
</evidence>
<gene>
    <name evidence="1" type="ORF">BXY64_2534</name>
</gene>
<protein>
    <submittedName>
        <fullName evidence="1">Phage tail-like protein</fullName>
    </submittedName>
</protein>
<dbReference type="OrthoDB" id="73314at2"/>
<dbReference type="PANTHER" id="PTHR38009">
    <property type="entry name" value="CONSERVED HYPOTHETICAL PHAGE TAIL PROTEIN"/>
    <property type="match status" value="1"/>
</dbReference>
<keyword evidence="2" id="KW-1185">Reference proteome</keyword>
<dbReference type="GO" id="GO:0005198">
    <property type="term" value="F:structural molecule activity"/>
    <property type="evidence" value="ECO:0007669"/>
    <property type="project" value="InterPro"/>
</dbReference>
<accession>A0A419X3X0</accession>
<dbReference type="RefSeq" id="WP_120240309.1">
    <property type="nucleotide sequence ID" value="NZ_RAPQ01000009.1"/>
</dbReference>
<organism evidence="1 2">
    <name type="scientific">Marinifilum flexuosum</name>
    <dbReference type="NCBI Taxonomy" id="1117708"/>
    <lineage>
        <taxon>Bacteria</taxon>
        <taxon>Pseudomonadati</taxon>
        <taxon>Bacteroidota</taxon>
        <taxon>Bacteroidia</taxon>
        <taxon>Marinilabiliales</taxon>
        <taxon>Marinifilaceae</taxon>
    </lineage>
</organism>
<dbReference type="InterPro" id="IPR010667">
    <property type="entry name" value="Phage_T4_Gp19"/>
</dbReference>
<dbReference type="Pfam" id="PF06841">
    <property type="entry name" value="Phage_T4_gp19"/>
    <property type="match status" value="1"/>
</dbReference>
<name>A0A419X3X0_9BACT</name>
<reference evidence="1 2" key="1">
    <citation type="submission" date="2018-09" db="EMBL/GenBank/DDBJ databases">
        <title>Genomic Encyclopedia of Archaeal and Bacterial Type Strains, Phase II (KMG-II): from individual species to whole genera.</title>
        <authorList>
            <person name="Goeker M."/>
        </authorList>
    </citation>
    <scope>NUCLEOTIDE SEQUENCE [LARGE SCALE GENOMIC DNA]</scope>
    <source>
        <strain evidence="1 2">DSM 21950</strain>
    </source>
</reference>
<dbReference type="InterPro" id="IPR011747">
    <property type="entry name" value="CHP02241"/>
</dbReference>
<dbReference type="PANTHER" id="PTHR38009:SF1">
    <property type="entry name" value="CONSERVED HYPOTHETICAL PHAGE TAIL PROTEIN"/>
    <property type="match status" value="1"/>
</dbReference>
<dbReference type="Proteomes" id="UP000284531">
    <property type="component" value="Unassembled WGS sequence"/>
</dbReference>